<protein>
    <submittedName>
        <fullName evidence="2">Basic leucine zipper and W2 domain-containing protein 1-A</fullName>
    </submittedName>
</protein>
<feature type="non-terminal residue" evidence="2">
    <location>
        <position position="1"/>
    </location>
</feature>
<dbReference type="InterPro" id="IPR051245">
    <property type="entry name" value="eIF5-mimic_regulator"/>
</dbReference>
<evidence type="ECO:0000313" key="2">
    <source>
        <dbReference type="EMBL" id="MED6259469.1"/>
    </source>
</evidence>
<dbReference type="EMBL" id="JAHUTI010083896">
    <property type="protein sequence ID" value="MED6259469.1"/>
    <property type="molecule type" value="Genomic_DNA"/>
</dbReference>
<dbReference type="PANTHER" id="PTHR14208">
    <property type="entry name" value="BASIC LEUCINE ZIPPER AND W2 DOMAIN-CONTAINING PROTEIN"/>
    <property type="match status" value="1"/>
</dbReference>
<reference evidence="2 3" key="1">
    <citation type="submission" date="2021-07" db="EMBL/GenBank/DDBJ databases">
        <authorList>
            <person name="Palmer J.M."/>
        </authorList>
    </citation>
    <scope>NUCLEOTIDE SEQUENCE [LARGE SCALE GENOMIC DNA]</scope>
    <source>
        <strain evidence="2 3">AT_MEX2019</strain>
        <tissue evidence="2">Muscle</tissue>
    </source>
</reference>
<feature type="domain" description="5MP1/2-like HEAT" evidence="1">
    <location>
        <begin position="2"/>
        <end position="74"/>
    </location>
</feature>
<evidence type="ECO:0000259" key="1">
    <source>
        <dbReference type="Pfam" id="PF25504"/>
    </source>
</evidence>
<comment type="caution">
    <text evidence="2">The sequence shown here is derived from an EMBL/GenBank/DDBJ whole genome shotgun (WGS) entry which is preliminary data.</text>
</comment>
<dbReference type="InterPro" id="IPR057397">
    <property type="entry name" value="HEAT_5MP1_2"/>
</dbReference>
<dbReference type="Pfam" id="PF25504">
    <property type="entry name" value="HEAT_5MP1_2"/>
    <property type="match status" value="1"/>
</dbReference>
<sequence>VSACFAVKLFKSWLSEKDINSVAGSLRKVGMDNRLLELFPANKRSSEHFSKYFNDAGLKELSDFAKNQQSIGTRKELQKEIEDQMSRGDTLKDVSPLSFPAFLTLSSFYVAPH</sequence>
<gene>
    <name evidence="2" type="primary">BZW1A_2</name>
    <name evidence="2" type="ORF">ATANTOWER_023477</name>
</gene>
<dbReference type="Proteomes" id="UP001345963">
    <property type="component" value="Unassembled WGS sequence"/>
</dbReference>
<organism evidence="2 3">
    <name type="scientific">Ataeniobius toweri</name>
    <dbReference type="NCBI Taxonomy" id="208326"/>
    <lineage>
        <taxon>Eukaryota</taxon>
        <taxon>Metazoa</taxon>
        <taxon>Chordata</taxon>
        <taxon>Craniata</taxon>
        <taxon>Vertebrata</taxon>
        <taxon>Euteleostomi</taxon>
        <taxon>Actinopterygii</taxon>
        <taxon>Neopterygii</taxon>
        <taxon>Teleostei</taxon>
        <taxon>Neoteleostei</taxon>
        <taxon>Acanthomorphata</taxon>
        <taxon>Ovalentaria</taxon>
        <taxon>Atherinomorphae</taxon>
        <taxon>Cyprinodontiformes</taxon>
        <taxon>Goodeidae</taxon>
        <taxon>Ataeniobius</taxon>
    </lineage>
</organism>
<keyword evidence="3" id="KW-1185">Reference proteome</keyword>
<evidence type="ECO:0000313" key="3">
    <source>
        <dbReference type="Proteomes" id="UP001345963"/>
    </source>
</evidence>
<name>A0ABU7CCG7_9TELE</name>
<dbReference type="PANTHER" id="PTHR14208:SF0">
    <property type="entry name" value="EIF5-MIMIC PROTEIN 2"/>
    <property type="match status" value="1"/>
</dbReference>
<proteinExistence type="predicted"/>
<accession>A0ABU7CCG7</accession>